<keyword evidence="1" id="KW-0472">Membrane</keyword>
<keyword evidence="3" id="KW-1185">Reference proteome</keyword>
<protein>
    <submittedName>
        <fullName evidence="2">Ankyrin repeat</fullName>
    </submittedName>
</protein>
<comment type="caution">
    <text evidence="2">The sequence shown here is derived from an EMBL/GenBank/DDBJ whole genome shotgun (WGS) entry which is preliminary data.</text>
</comment>
<dbReference type="AlphaFoldDB" id="A0A8H4L9J4"/>
<feature type="transmembrane region" description="Helical" evidence="1">
    <location>
        <begin position="305"/>
        <end position="326"/>
    </location>
</feature>
<feature type="transmembrane region" description="Helical" evidence="1">
    <location>
        <begin position="54"/>
        <end position="75"/>
    </location>
</feature>
<keyword evidence="1" id="KW-1133">Transmembrane helix</keyword>
<accession>A0A8H4L9J4</accession>
<name>A0A8H4L9J4_9HYPO</name>
<reference evidence="2 3" key="1">
    <citation type="submission" date="2020-01" db="EMBL/GenBank/DDBJ databases">
        <title>Identification and distribution of gene clusters putatively required for synthesis of sphingolipid metabolism inhibitors in phylogenetically diverse species of the filamentous fungus Fusarium.</title>
        <authorList>
            <person name="Kim H.-S."/>
            <person name="Busman M."/>
            <person name="Brown D.W."/>
            <person name="Divon H."/>
            <person name="Uhlig S."/>
            <person name="Proctor R.H."/>
        </authorList>
    </citation>
    <scope>NUCLEOTIDE SEQUENCE [LARGE SCALE GENOMIC DNA]</scope>
    <source>
        <strain evidence="2 3">NRRL 20459</strain>
    </source>
</reference>
<feature type="transmembrane region" description="Helical" evidence="1">
    <location>
        <begin position="222"/>
        <end position="245"/>
    </location>
</feature>
<evidence type="ECO:0000313" key="2">
    <source>
        <dbReference type="EMBL" id="KAF4465565.1"/>
    </source>
</evidence>
<organism evidence="2 3">
    <name type="scientific">Fusarium albosuccineum</name>
    <dbReference type="NCBI Taxonomy" id="1237068"/>
    <lineage>
        <taxon>Eukaryota</taxon>
        <taxon>Fungi</taxon>
        <taxon>Dikarya</taxon>
        <taxon>Ascomycota</taxon>
        <taxon>Pezizomycotina</taxon>
        <taxon>Sordariomycetes</taxon>
        <taxon>Hypocreomycetidae</taxon>
        <taxon>Hypocreales</taxon>
        <taxon>Nectriaceae</taxon>
        <taxon>Fusarium</taxon>
        <taxon>Fusarium decemcellulare species complex</taxon>
    </lineage>
</organism>
<dbReference type="Proteomes" id="UP000554235">
    <property type="component" value="Unassembled WGS sequence"/>
</dbReference>
<keyword evidence="1" id="KW-0812">Transmembrane</keyword>
<gene>
    <name evidence="2" type="ORF">FALBO_7585</name>
</gene>
<sequence length="855" mass="95999">MAPSTDPPNPDSNGFRGDEFSNNLFSDLAPLLTLFGEQITKQFLTMSMGWADSLLLAMGPLGIITTIVGAIRVSGNKRLKTLVGRAREGHSVAEQELLSSTSLNVCEMWSGQQIVRMIGNSEGMKTLMITRKGEIFDIQGAMYENLICRHGVEQEERIQMIEALSNTAPNLGLNVHNATAPSWELSSWAFLGLLLQSSALMFPAVATYYWKWTKVSNQIPEYGYPCFCIGTICLIAGILTCGHVIEGVTTEYEFNITPSGREQGLVIFRFQKARTVGDQHFPDCFILNHEYNRSIKISLLNNEDFSVLTTASTTMAIVGYIIQFVGLRALHWSATIFQLGVTLIMTCIRSWVRRGLASSPRIPTFPQGQELAWLALHVVTEARKSIDVTNPSADSPYRVNYQRMEPVDTGIEGFEMGMTSSQGLTSDADGLDVFWELVSGHHRFTRPELHFMFPQHRDKSSTANDKMYVAQQLFSCMHGPWRSSLQISGFDDVDSFVGGREDNSPLHAYLGIRKSMSVDDADERILAISEALSTVLENLMATLSEPDTVLWKDERITMPPDCSIHDGAVEMWWAFNVVDCQLRNYHKPHRTQPILRLRLQRLGRYTGSPDSWDPARWELTDRDVIPAILSLSLYTMEVRSQCIEESALRSLFLMRVGLSETSMRYPMVPSSIDRVGRIVAYAKDSHEVMKKAAALGVWLDRDISSISWPERQQDYEEYGYKWYLGMFLSSLSDSQTFRPPCEEASTRELLVYSHQGSDTVLICAQELLSLFMLAVASKISKVFGVTTKTPSWRTDRPRLENSIFHMIADEIVKGDLAKGVDEAYALIIPAFAKYNLLPEEVVQRDESTTSGSLTP</sequence>
<proteinExistence type="predicted"/>
<evidence type="ECO:0000256" key="1">
    <source>
        <dbReference type="SAM" id="Phobius"/>
    </source>
</evidence>
<evidence type="ECO:0000313" key="3">
    <source>
        <dbReference type="Proteomes" id="UP000554235"/>
    </source>
</evidence>
<dbReference type="OrthoDB" id="194358at2759"/>
<feature type="transmembrane region" description="Helical" evidence="1">
    <location>
        <begin position="188"/>
        <end position="210"/>
    </location>
</feature>
<dbReference type="EMBL" id="JAADYS010001015">
    <property type="protein sequence ID" value="KAF4465565.1"/>
    <property type="molecule type" value="Genomic_DNA"/>
</dbReference>